<dbReference type="EMBL" id="OU963915">
    <property type="protein sequence ID" value="CAH0403236.1"/>
    <property type="molecule type" value="Genomic_DNA"/>
</dbReference>
<proteinExistence type="predicted"/>
<organism evidence="1 2">
    <name type="scientific">Chilo suppressalis</name>
    <name type="common">Asiatic rice borer moth</name>
    <dbReference type="NCBI Taxonomy" id="168631"/>
    <lineage>
        <taxon>Eukaryota</taxon>
        <taxon>Metazoa</taxon>
        <taxon>Ecdysozoa</taxon>
        <taxon>Arthropoda</taxon>
        <taxon>Hexapoda</taxon>
        <taxon>Insecta</taxon>
        <taxon>Pterygota</taxon>
        <taxon>Neoptera</taxon>
        <taxon>Endopterygota</taxon>
        <taxon>Lepidoptera</taxon>
        <taxon>Glossata</taxon>
        <taxon>Ditrysia</taxon>
        <taxon>Pyraloidea</taxon>
        <taxon>Crambidae</taxon>
        <taxon>Crambinae</taxon>
        <taxon>Chilo</taxon>
    </lineage>
</organism>
<keyword evidence="2" id="KW-1185">Reference proteome</keyword>
<protein>
    <submittedName>
        <fullName evidence="1">Uncharacterized protein</fullName>
    </submittedName>
</protein>
<dbReference type="Proteomes" id="UP001153292">
    <property type="component" value="Chromosome 22"/>
</dbReference>
<evidence type="ECO:0000313" key="1">
    <source>
        <dbReference type="EMBL" id="CAH0403236.1"/>
    </source>
</evidence>
<evidence type="ECO:0000313" key="2">
    <source>
        <dbReference type="Proteomes" id="UP001153292"/>
    </source>
</evidence>
<gene>
    <name evidence="1" type="ORF">CHILSU_LOCUS6503</name>
</gene>
<reference evidence="1" key="1">
    <citation type="submission" date="2021-12" db="EMBL/GenBank/DDBJ databases">
        <authorList>
            <person name="King R."/>
        </authorList>
    </citation>
    <scope>NUCLEOTIDE SEQUENCE</scope>
</reference>
<sequence length="220" mass="25000">MYKSFTRGISQYAEIIEEIKRLETNFKKDPADRKTNKYRWCGAEYESLFHKDVIQNALEINGLAVLGRSMDFDGVWSGKCPEARSNDHSFDVLADIDNLEDLGQKKLCALFHSVALPHSTIVYVGSSPGDAWLSTLPYFRNLHKIIFIDPRPLAREAPGYVVHHSIAIGSPEDVRKIIVHKEDCVLIWDRGDTPSDLDVRDELILKEISLINAILADEKY</sequence>
<accession>A0ABN8B2I1</accession>
<name>A0ABN8B2I1_CHISP</name>